<gene>
    <name evidence="1" type="ORF">FVP77_13425</name>
</gene>
<comment type="caution">
    <text evidence="1">The sequence shown here is derived from an EMBL/GenBank/DDBJ whole genome shotgun (WGS) entry which is preliminary data.</text>
</comment>
<dbReference type="InterPro" id="IPR016032">
    <property type="entry name" value="Sig_transdc_resp-reg_C-effctor"/>
</dbReference>
<organism evidence="1 2">
    <name type="scientific">Microbacterium hatanonis</name>
    <dbReference type="NCBI Taxonomy" id="404366"/>
    <lineage>
        <taxon>Bacteria</taxon>
        <taxon>Bacillati</taxon>
        <taxon>Actinomycetota</taxon>
        <taxon>Actinomycetes</taxon>
        <taxon>Micrococcales</taxon>
        <taxon>Microbacteriaceae</taxon>
        <taxon>Microbacterium</taxon>
    </lineage>
</organism>
<sequence length="954" mass="101053">MKLRFFGGLAAEDGSAVVTGRGQQALLLRLAVDTATTVGYRALTEDIWGQEPPSDPRASLHSLASRLRRVLPPDALIAAPGGYRLAFSRDDVDLTRFADLVARARAAVDPREAFSLAREALSLWSGDPWTPGDGFDWLVRDLLEDRAHAERLAGARTVAADGPRANTVPAAITSLVGRESELALIEEQLASERLVTVVGPGGAGKTTLAFETARLQAGAIIVELAPVAAGDVWGALAGAVGRSVRLPDATNAPIGVRDRVVEALTGRRALIVLDNCEHVSREAADVAVDVLQTLPGSRVLATSREPLGVPGEAFVDLGPLPLSDAVELFGLRVRAASGAVPNPSDAATVEGIVRRLDGLPLAVELAAAKTRTLSLTEIAAGLDDRFDLLATGPRATAPRHQTLRALIDWSWDTLTPAERTALLAAAVFPDGIAATDAATIGAHFDLPASAFDELVDRSLLSRRHGRFRMLETVREYGLDRLRAEGRDDGFRASQAEAMAELAALRDATLRGPEVRAGLAWFDANEENLSSALRFAAETSRRRTGVRLVRAMLWPWILRERTHELAGNATVFAATDEALDSEPEVVVAGIALLADAFSLVMDSAVLTPTTGGRDGVPRFAERAAEIAAAAAQHPSEIAAALPALLRGIADAMANLGRDLSWSHGVTFAAEPTDGLPLWTRAFLGVLGAGAAANSGDVETLGEQSTLALGIFREIGDPWGIAFAGQLRSEWLMLEGRLEEALEIADRSTDVFSGLTSASDAVQQRSQTVGLLVRLGRVDDARSRVDELDEFARQDGSERALVQVRMSRALVEIAAGDAEAALRELAVLDRGLPAGFPSQLTAWWGSKRAQALTLLHRTDEARAALRDAVPVAIRSGDQPIMADVALSLAGWLVETGQDAAARRALATATVLRGSPDEHDPFRTRLVARMTAAPEEPVPDAAAEFAVLAALLDEGAG</sequence>
<dbReference type="AlphaFoldDB" id="A0A5C8HV03"/>
<dbReference type="GO" id="GO:0006355">
    <property type="term" value="P:regulation of DNA-templated transcription"/>
    <property type="evidence" value="ECO:0007669"/>
    <property type="project" value="InterPro"/>
</dbReference>
<dbReference type="GO" id="GO:0003677">
    <property type="term" value="F:DNA binding"/>
    <property type="evidence" value="ECO:0007669"/>
    <property type="project" value="InterPro"/>
</dbReference>
<name>A0A5C8HV03_9MICO</name>
<dbReference type="OrthoDB" id="9812579at2"/>
<dbReference type="PRINTS" id="PR00364">
    <property type="entry name" value="DISEASERSIST"/>
</dbReference>
<evidence type="ECO:0000313" key="1">
    <source>
        <dbReference type="EMBL" id="TXK09879.1"/>
    </source>
</evidence>
<dbReference type="SUPFAM" id="SSF52540">
    <property type="entry name" value="P-loop containing nucleoside triphosphate hydrolases"/>
    <property type="match status" value="1"/>
</dbReference>
<keyword evidence="2" id="KW-1185">Reference proteome</keyword>
<dbReference type="SUPFAM" id="SSF48452">
    <property type="entry name" value="TPR-like"/>
    <property type="match status" value="1"/>
</dbReference>
<dbReference type="InterPro" id="IPR036388">
    <property type="entry name" value="WH-like_DNA-bd_sf"/>
</dbReference>
<dbReference type="InterPro" id="IPR027417">
    <property type="entry name" value="P-loop_NTPase"/>
</dbReference>
<dbReference type="Proteomes" id="UP000321034">
    <property type="component" value="Unassembled WGS sequence"/>
</dbReference>
<accession>A0A5C8HV03</accession>
<evidence type="ECO:0000313" key="2">
    <source>
        <dbReference type="Proteomes" id="UP000321034"/>
    </source>
</evidence>
<dbReference type="Gene3D" id="1.10.10.10">
    <property type="entry name" value="Winged helix-like DNA-binding domain superfamily/Winged helix DNA-binding domain"/>
    <property type="match status" value="1"/>
</dbReference>
<dbReference type="PANTHER" id="PTHR47691">
    <property type="entry name" value="REGULATOR-RELATED"/>
    <property type="match status" value="1"/>
</dbReference>
<dbReference type="RefSeq" id="WP_147895080.1">
    <property type="nucleotide sequence ID" value="NZ_BAAANR010000001.1"/>
</dbReference>
<dbReference type="Gene3D" id="3.40.50.300">
    <property type="entry name" value="P-loop containing nucleotide triphosphate hydrolases"/>
    <property type="match status" value="1"/>
</dbReference>
<dbReference type="SUPFAM" id="SSF46894">
    <property type="entry name" value="C-terminal effector domain of the bipartite response regulators"/>
    <property type="match status" value="1"/>
</dbReference>
<dbReference type="PANTHER" id="PTHR47691:SF3">
    <property type="entry name" value="HTH-TYPE TRANSCRIPTIONAL REGULATOR RV0890C-RELATED"/>
    <property type="match status" value="1"/>
</dbReference>
<dbReference type="Gene3D" id="1.25.40.10">
    <property type="entry name" value="Tetratricopeptide repeat domain"/>
    <property type="match status" value="1"/>
</dbReference>
<proteinExistence type="predicted"/>
<dbReference type="InterPro" id="IPR011990">
    <property type="entry name" value="TPR-like_helical_dom_sf"/>
</dbReference>
<dbReference type="EMBL" id="VRSV01000002">
    <property type="protein sequence ID" value="TXK09879.1"/>
    <property type="molecule type" value="Genomic_DNA"/>
</dbReference>
<protein>
    <submittedName>
        <fullName evidence="1">ATPase</fullName>
    </submittedName>
</protein>
<reference evidence="1 2" key="1">
    <citation type="submission" date="2019-08" db="EMBL/GenBank/DDBJ databases">
        <authorList>
            <person name="Dong K."/>
        </authorList>
    </citation>
    <scope>NUCLEOTIDE SEQUENCE [LARGE SCALE GENOMIC DNA]</scope>
    <source>
        <strain evidence="1 2">JCM14558</strain>
    </source>
</reference>